<dbReference type="InterPro" id="IPR050517">
    <property type="entry name" value="DDR_Repair_Kinase"/>
</dbReference>
<organism evidence="6">
    <name type="scientific">Cryptococcus bacillisporus CA1280</name>
    <dbReference type="NCBI Taxonomy" id="1296109"/>
    <lineage>
        <taxon>Eukaryota</taxon>
        <taxon>Fungi</taxon>
        <taxon>Dikarya</taxon>
        <taxon>Basidiomycota</taxon>
        <taxon>Agaricomycotina</taxon>
        <taxon>Tremellomycetes</taxon>
        <taxon>Tremellales</taxon>
        <taxon>Cryptococcaceae</taxon>
        <taxon>Cryptococcus</taxon>
        <taxon>Cryptococcus gattii species complex</taxon>
    </lineage>
</organism>
<protein>
    <submittedName>
        <fullName evidence="6">Phosphatidylinositol 3-kinase</fullName>
    </submittedName>
</protein>
<feature type="domain" description="PI3K/PI4K catalytic" evidence="4">
    <location>
        <begin position="959"/>
        <end position="1153"/>
    </location>
</feature>
<dbReference type="GO" id="GO:0016242">
    <property type="term" value="P:negative regulation of macroautophagy"/>
    <property type="evidence" value="ECO:0007669"/>
    <property type="project" value="TreeGrafter"/>
</dbReference>
<dbReference type="GO" id="GO:0031931">
    <property type="term" value="C:TORC1 complex"/>
    <property type="evidence" value="ECO:0007669"/>
    <property type="project" value="TreeGrafter"/>
</dbReference>
<gene>
    <name evidence="6" type="ORF">I312_05623</name>
</gene>
<dbReference type="GO" id="GO:0044877">
    <property type="term" value="F:protein-containing complex binding"/>
    <property type="evidence" value="ECO:0007669"/>
    <property type="project" value="InterPro"/>
</dbReference>
<evidence type="ECO:0000313" key="6">
    <source>
        <dbReference type="EMBL" id="KIR45058.1"/>
    </source>
</evidence>
<keyword evidence="2" id="KW-0677">Repeat</keyword>
<dbReference type="AlphaFoldDB" id="A0A0D0UA25"/>
<dbReference type="HOGENOM" id="CLU_000178_6_0_1"/>
<dbReference type="Gene3D" id="3.30.1010.10">
    <property type="entry name" value="Phosphatidylinositol 3-kinase Catalytic Subunit, Chain A, domain 4"/>
    <property type="match status" value="1"/>
</dbReference>
<evidence type="ECO:0000259" key="5">
    <source>
        <dbReference type="PROSITE" id="PS51189"/>
    </source>
</evidence>
<dbReference type="GO" id="GO:0005737">
    <property type="term" value="C:cytoplasm"/>
    <property type="evidence" value="ECO:0007669"/>
    <property type="project" value="TreeGrafter"/>
</dbReference>
<name>A0A0D0UA25_CRYGA</name>
<dbReference type="SUPFAM" id="SSF56112">
    <property type="entry name" value="Protein kinase-like (PK-like)"/>
    <property type="match status" value="1"/>
</dbReference>
<sequence>MSGNTQHHILYRTIPLICQALVTCPDDETVWHKGLGLLSSTKLRRALPHTSSIWLPLLLKGLEVNKSKGIILESLRLLIEAADILEPMKSCLAKPLRSLGQVANLAGTKEVTLAAECLGHKVWDNNDNVIGSQVPNQPDNQTLLVRNSSTREPPQHRLLSEILVHNLPPKPKSVQHAWTNTLLTSPHDSPSLWLHNLYQATLEASNVPEMTVTSRLGPLIHTDLFQTAFVKCHLQLEDDAAFKVVVDEAIISLLSDKTVGKNIFITFLDLLAFCTKDTTPYFSPKIFEAAKMCALPCFHGGLNQTLPGVILRYIEQHAEAFPTPESISSLVEANIRVGSGGYDAAWRTLLWLENDWNIEPQPMWITSLSHWQQALSAQDRIDKNQQVTMYSSFNLRMICYHALGDYQKGYDLAQNLFEGLDDDERRNTAHWATAAAWHMGDFDTMADYLAFHPRGTSKSLYEAIINIHNEHVFKYGHLHARQKLFSCRPVLDTAKLCESEGMHEAAQPIIKCITPNVTPPGCKVEYTKLRLQWEDVFQRHDRNGMEAVFESTYIHTHRFLGYINVNKEELEASASGLQHLSEIGNLNTSERQIIARRYYRLGEWMAILQGSEWLKALQSSHIRSLAAKIDVSWYEAAFSLAERSVTLFESNRFSSSDGTAICSYIVPALRGESVPWEAACSKLQGLKKGQEFVIKALLRLMTLWFRFGKSQAVLVEVENQLNITDVEPWLSAIPQFIARLGIPQKDLQYTLIKLLKSISSHYPHAVIWPLLSATQTRKVEHQEAARVIMNYICSMPDGTRLVDQAELVGRELIRTSTSWLERWRGIVDHFLPRQDLKEIRWHDIPKIWEEDLKMLKNLETPDEHQFVLQYGHQLHLVDRTLVRYNSTREVNLVNKAYSTMYGLYGEIEAQLNRWRLPGMKLYLASTAPRLLTLRDCIFTVPGLYDPHIKLGDQAFIDRFQPAVQILSSKQLPRKLTIQSNLSNHTFLLKGNEDLRGDERNMQLFNLINTLLNHRSDAFGRNLLLLPYEVVPLSQSAVGLVNWVSNTQQLQSMIQANRDKHKRNALTNRELGSLLGYDPDVFNPNHPKLDAPAEMDKYDKLPLPTKVQGLKAALSHSNQSDIKDVLWQRSPSADIWIRRWTNFARTVGVASEPF</sequence>
<dbReference type="InterPro" id="IPR000403">
    <property type="entry name" value="PI3/4_kinase_cat_dom"/>
</dbReference>
<feature type="domain" description="FAT" evidence="5">
    <location>
        <begin position="313"/>
        <end position="776"/>
    </location>
</feature>
<reference evidence="6" key="1">
    <citation type="submission" date="2015-01" db="EMBL/GenBank/DDBJ databases">
        <title>The Genome Sequence of Cryptococcus gattii CA1280.</title>
        <authorList>
            <consortium name="The Broad Institute Genomics Platform"/>
            <person name="Cuomo C."/>
            <person name="Litvintseva A."/>
            <person name="Chen Y."/>
            <person name="Heitman J."/>
            <person name="Sun S."/>
            <person name="Springer D."/>
            <person name="Dromer F."/>
            <person name="Young S."/>
            <person name="Zeng Q."/>
            <person name="Gargeya S."/>
            <person name="Abouelleil A."/>
            <person name="Alvarado L."/>
            <person name="Chapman S.B."/>
            <person name="Gainer-Dewar J."/>
            <person name="Goldberg J."/>
            <person name="Griggs A."/>
            <person name="Gujja S."/>
            <person name="Hansen M."/>
            <person name="Howarth C."/>
            <person name="Imamovic A."/>
            <person name="Larimer J."/>
            <person name="Murphy C."/>
            <person name="Naylor J."/>
            <person name="Pearson M."/>
            <person name="Priest M."/>
            <person name="Roberts A."/>
            <person name="Saif S."/>
            <person name="Shea T."/>
            <person name="Sykes S."/>
            <person name="Wortman J."/>
            <person name="Nusbaum C."/>
            <person name="Birren B."/>
        </authorList>
    </citation>
    <scope>NUCLEOTIDE SEQUENCE [LARGE SCALE GENOMIC DNA]</scope>
    <source>
        <strain evidence="6">CA1280</strain>
    </source>
</reference>
<dbReference type="Pfam" id="PF08771">
    <property type="entry name" value="FRB_dom"/>
    <property type="match status" value="1"/>
</dbReference>
<proteinExistence type="inferred from homology"/>
<dbReference type="InterPro" id="IPR009076">
    <property type="entry name" value="FRB_dom"/>
</dbReference>
<dbReference type="PROSITE" id="PS50290">
    <property type="entry name" value="PI3_4_KINASE_3"/>
    <property type="match status" value="1"/>
</dbReference>
<keyword evidence="6" id="KW-0808">Transferase</keyword>
<evidence type="ECO:0000256" key="3">
    <source>
        <dbReference type="ARBA" id="ARBA00048679"/>
    </source>
</evidence>
<dbReference type="InterPro" id="IPR003151">
    <property type="entry name" value="PIK-rel_kinase_FAT"/>
</dbReference>
<dbReference type="InterPro" id="IPR057564">
    <property type="entry name" value="HEAT_ATR"/>
</dbReference>
<dbReference type="InterPro" id="IPR011009">
    <property type="entry name" value="Kinase-like_dom_sf"/>
</dbReference>
<comment type="catalytic activity">
    <reaction evidence="3">
        <text>L-seryl-[protein] + ATP = O-phospho-L-seryl-[protein] + ADP + H(+)</text>
        <dbReference type="Rhea" id="RHEA:17989"/>
        <dbReference type="Rhea" id="RHEA-COMP:9863"/>
        <dbReference type="Rhea" id="RHEA-COMP:11604"/>
        <dbReference type="ChEBI" id="CHEBI:15378"/>
        <dbReference type="ChEBI" id="CHEBI:29999"/>
        <dbReference type="ChEBI" id="CHEBI:30616"/>
        <dbReference type="ChEBI" id="CHEBI:83421"/>
        <dbReference type="ChEBI" id="CHEBI:456216"/>
        <dbReference type="EC" id="2.7.11.1"/>
    </reaction>
</comment>
<dbReference type="Pfam" id="PF00454">
    <property type="entry name" value="PI3_PI4_kinase"/>
    <property type="match status" value="1"/>
</dbReference>
<dbReference type="PANTHER" id="PTHR11139">
    <property type="entry name" value="ATAXIA TELANGIECTASIA MUTATED ATM -RELATED"/>
    <property type="match status" value="1"/>
</dbReference>
<accession>A0A0D0UA25</accession>
<evidence type="ECO:0000256" key="1">
    <source>
        <dbReference type="ARBA" id="ARBA00011031"/>
    </source>
</evidence>
<evidence type="ECO:0000256" key="2">
    <source>
        <dbReference type="ARBA" id="ARBA00022737"/>
    </source>
</evidence>
<dbReference type="PANTHER" id="PTHR11139:SF9">
    <property type="entry name" value="SERINE_THREONINE-PROTEIN KINASE MTOR"/>
    <property type="match status" value="1"/>
</dbReference>
<dbReference type="Pfam" id="PF23593">
    <property type="entry name" value="HEAT_ATR"/>
    <property type="match status" value="1"/>
</dbReference>
<evidence type="ECO:0000259" key="4">
    <source>
        <dbReference type="PROSITE" id="PS50290"/>
    </source>
</evidence>
<dbReference type="EMBL" id="KN847991">
    <property type="protein sequence ID" value="KIR45058.1"/>
    <property type="molecule type" value="Genomic_DNA"/>
</dbReference>
<dbReference type="GO" id="GO:0005634">
    <property type="term" value="C:nucleus"/>
    <property type="evidence" value="ECO:0007669"/>
    <property type="project" value="TreeGrafter"/>
</dbReference>
<dbReference type="GO" id="GO:0031929">
    <property type="term" value="P:TOR signaling"/>
    <property type="evidence" value="ECO:0007669"/>
    <property type="project" value="TreeGrafter"/>
</dbReference>
<dbReference type="GO" id="GO:0031932">
    <property type="term" value="C:TORC2 complex"/>
    <property type="evidence" value="ECO:0007669"/>
    <property type="project" value="TreeGrafter"/>
</dbReference>
<comment type="similarity">
    <text evidence="1">Belongs to the PI3/PI4-kinase family.</text>
</comment>
<dbReference type="InterPro" id="IPR014009">
    <property type="entry name" value="PIK_FAT"/>
</dbReference>
<keyword evidence="6" id="KW-0418">Kinase</keyword>
<dbReference type="GO" id="GO:0004674">
    <property type="term" value="F:protein serine/threonine kinase activity"/>
    <property type="evidence" value="ECO:0007669"/>
    <property type="project" value="UniProtKB-EC"/>
</dbReference>
<dbReference type="Pfam" id="PF02259">
    <property type="entry name" value="FAT"/>
    <property type="match status" value="1"/>
</dbReference>
<dbReference type="SMART" id="SM01345">
    <property type="entry name" value="Rapamycin_bind"/>
    <property type="match status" value="1"/>
</dbReference>
<dbReference type="OrthoDB" id="381190at2759"/>
<dbReference type="PROSITE" id="PS51189">
    <property type="entry name" value="FAT"/>
    <property type="match status" value="1"/>
</dbReference>